<dbReference type="Proteomes" id="UP000005384">
    <property type="component" value="Unassembled WGS sequence"/>
</dbReference>
<dbReference type="EMBL" id="ADLN01000108">
    <property type="protein sequence ID" value="EHI58080.1"/>
    <property type="molecule type" value="Genomic_DNA"/>
</dbReference>
<keyword evidence="11" id="KW-1185">Reference proteome</keyword>
<comment type="catalytic activity">
    <reaction evidence="7 8">
        <text>L-histidinol phosphate + H2O = L-histidinol + phosphate</text>
        <dbReference type="Rhea" id="RHEA:14465"/>
        <dbReference type="ChEBI" id="CHEBI:15377"/>
        <dbReference type="ChEBI" id="CHEBI:43474"/>
        <dbReference type="ChEBI" id="CHEBI:57699"/>
        <dbReference type="ChEBI" id="CHEBI:57980"/>
        <dbReference type="EC" id="3.1.3.15"/>
    </reaction>
</comment>
<dbReference type="NCBIfam" id="TIGR01856">
    <property type="entry name" value="hisJ_fam"/>
    <property type="match status" value="1"/>
</dbReference>
<dbReference type="GO" id="GO:0005737">
    <property type="term" value="C:cytoplasm"/>
    <property type="evidence" value="ECO:0007669"/>
    <property type="project" value="TreeGrafter"/>
</dbReference>
<evidence type="ECO:0000256" key="2">
    <source>
        <dbReference type="ARBA" id="ARBA00009152"/>
    </source>
</evidence>
<organism evidence="10 11">
    <name type="scientific">Hungatella hathewayi WAL-18680</name>
    <dbReference type="NCBI Taxonomy" id="742737"/>
    <lineage>
        <taxon>Bacteria</taxon>
        <taxon>Bacillati</taxon>
        <taxon>Bacillota</taxon>
        <taxon>Clostridia</taxon>
        <taxon>Lachnospirales</taxon>
        <taxon>Lachnospiraceae</taxon>
        <taxon>Hungatella</taxon>
    </lineage>
</organism>
<feature type="domain" description="Polymerase/histidinol phosphatase N-terminal" evidence="9">
    <location>
        <begin position="3"/>
        <end position="85"/>
    </location>
</feature>
<comment type="similarity">
    <text evidence="2 8">Belongs to the PHP hydrolase family. HisK subfamily.</text>
</comment>
<gene>
    <name evidence="10" type="ORF">HMPREF9473_03953</name>
</gene>
<accession>G5IKC5</accession>
<protein>
    <recommendedName>
        <fullName evidence="3 8">Histidinol-phosphatase</fullName>
        <shortName evidence="8">HolPase</shortName>
        <ecNumber evidence="3 8">3.1.3.15</ecNumber>
    </recommendedName>
</protein>
<evidence type="ECO:0000256" key="5">
    <source>
        <dbReference type="ARBA" id="ARBA00022801"/>
    </source>
</evidence>
<evidence type="ECO:0000313" key="10">
    <source>
        <dbReference type="EMBL" id="EHI58080.1"/>
    </source>
</evidence>
<evidence type="ECO:0000256" key="4">
    <source>
        <dbReference type="ARBA" id="ARBA00022605"/>
    </source>
</evidence>
<dbReference type="RefSeq" id="WP_006781944.1">
    <property type="nucleotide sequence ID" value="NZ_CP040506.1"/>
</dbReference>
<keyword evidence="4 8" id="KW-0028">Amino-acid biosynthesis</keyword>
<dbReference type="PATRIC" id="fig|742737.3.peg.3939"/>
<dbReference type="SMART" id="SM00481">
    <property type="entry name" value="POLIIIAc"/>
    <property type="match status" value="1"/>
</dbReference>
<evidence type="ECO:0000256" key="1">
    <source>
        <dbReference type="ARBA" id="ARBA00004970"/>
    </source>
</evidence>
<comment type="caution">
    <text evidence="10">The sequence shown here is derived from an EMBL/GenBank/DDBJ whole genome shotgun (WGS) entry which is preliminary data.</text>
</comment>
<keyword evidence="5 8" id="KW-0378">Hydrolase</keyword>
<evidence type="ECO:0000256" key="7">
    <source>
        <dbReference type="ARBA" id="ARBA00049158"/>
    </source>
</evidence>
<evidence type="ECO:0000256" key="3">
    <source>
        <dbReference type="ARBA" id="ARBA00013085"/>
    </source>
</evidence>
<evidence type="ECO:0000259" key="9">
    <source>
        <dbReference type="SMART" id="SM00481"/>
    </source>
</evidence>
<keyword evidence="6 8" id="KW-0368">Histidine biosynthesis</keyword>
<name>G5IKC5_9FIRM</name>
<dbReference type="InterPro" id="IPR003141">
    <property type="entry name" value="Pol/His_phosphatase_N"/>
</dbReference>
<dbReference type="PANTHER" id="PTHR21039">
    <property type="entry name" value="HISTIDINOL PHOSPHATASE-RELATED"/>
    <property type="match status" value="1"/>
</dbReference>
<evidence type="ECO:0000313" key="11">
    <source>
        <dbReference type="Proteomes" id="UP000005384"/>
    </source>
</evidence>
<reference evidence="10 11" key="1">
    <citation type="submission" date="2011-08" db="EMBL/GenBank/DDBJ databases">
        <title>The Genome Sequence of Clostridium hathewayi WAL-18680.</title>
        <authorList>
            <consortium name="The Broad Institute Genome Sequencing Platform"/>
            <person name="Earl A."/>
            <person name="Ward D."/>
            <person name="Feldgarden M."/>
            <person name="Gevers D."/>
            <person name="Finegold S.M."/>
            <person name="Summanen P.H."/>
            <person name="Molitoris D.R."/>
            <person name="Song M."/>
            <person name="Daigneault M."/>
            <person name="Allen-Vercoe E."/>
            <person name="Young S.K."/>
            <person name="Zeng Q."/>
            <person name="Gargeya S."/>
            <person name="Fitzgerald M."/>
            <person name="Haas B."/>
            <person name="Abouelleil A."/>
            <person name="Alvarado L."/>
            <person name="Arachchi H.M."/>
            <person name="Berlin A."/>
            <person name="Brown A."/>
            <person name="Chapman S.B."/>
            <person name="Chen Z."/>
            <person name="Dunbar C."/>
            <person name="Freedman E."/>
            <person name="Gearin G."/>
            <person name="Gellesch M."/>
            <person name="Goldberg J."/>
            <person name="Griggs A."/>
            <person name="Gujja S."/>
            <person name="Heiman D."/>
            <person name="Howarth C."/>
            <person name="Larson L."/>
            <person name="Lui A."/>
            <person name="MacDonald P.J.P."/>
            <person name="Montmayeur A."/>
            <person name="Murphy C."/>
            <person name="Neiman D."/>
            <person name="Pearson M."/>
            <person name="Priest M."/>
            <person name="Roberts A."/>
            <person name="Saif S."/>
            <person name="Shea T."/>
            <person name="Shenoy N."/>
            <person name="Sisk P."/>
            <person name="Stolte C."/>
            <person name="Sykes S."/>
            <person name="Wortman J."/>
            <person name="Nusbaum C."/>
            <person name="Birren B."/>
        </authorList>
    </citation>
    <scope>NUCLEOTIDE SEQUENCE [LARGE SCALE GENOMIC DNA]</scope>
    <source>
        <strain evidence="10 11">WAL-18680</strain>
    </source>
</reference>
<dbReference type="HOGENOM" id="CLU_054611_3_0_9"/>
<dbReference type="InterPro" id="IPR010140">
    <property type="entry name" value="Histidinol_P_phosphatase_HisJ"/>
</dbReference>
<dbReference type="OrthoDB" id="9775255at2"/>
<dbReference type="Gene3D" id="3.20.20.140">
    <property type="entry name" value="Metal-dependent hydrolases"/>
    <property type="match status" value="1"/>
</dbReference>
<dbReference type="GO" id="GO:0004401">
    <property type="term" value="F:histidinol-phosphatase activity"/>
    <property type="evidence" value="ECO:0007669"/>
    <property type="project" value="UniProtKB-UniRule"/>
</dbReference>
<sequence length="267" mass="30764">MISDFHVHTNFSGDSSTPARAQIAQAIHLSMPSLCITDHHDYDVHSGDIDFNLNLEEYLPAMELLQQEYAPEIQLLTGMELGLQPHLGDYFDKLLTKYSFDFIIGSTHFVNGLDPYYPQFFDGREEARAYEEYFEVLLQNVKTLDQFDVVGHIDYIVRYGPSKNRFYRYETYEDLLEELLKTIISKGKGIECNTAGFRKGLKQPNPHPDILRRYRELGGEIVTVGSDAHVPGDLGADFELARQVLLTCGYRYYATYEKRKPVFHRLS</sequence>
<dbReference type="Pfam" id="PF02811">
    <property type="entry name" value="PHP"/>
    <property type="match status" value="1"/>
</dbReference>
<dbReference type="InterPro" id="IPR004013">
    <property type="entry name" value="PHP_dom"/>
</dbReference>
<evidence type="ECO:0000256" key="6">
    <source>
        <dbReference type="ARBA" id="ARBA00023102"/>
    </source>
</evidence>
<dbReference type="UniPathway" id="UPA00031">
    <property type="reaction ID" value="UER00013"/>
</dbReference>
<dbReference type="PANTHER" id="PTHR21039:SF0">
    <property type="entry name" value="HISTIDINOL-PHOSPHATASE"/>
    <property type="match status" value="1"/>
</dbReference>
<evidence type="ECO:0000256" key="8">
    <source>
        <dbReference type="RuleBase" id="RU366003"/>
    </source>
</evidence>
<dbReference type="InterPro" id="IPR016195">
    <property type="entry name" value="Pol/histidinol_Pase-like"/>
</dbReference>
<dbReference type="SUPFAM" id="SSF89550">
    <property type="entry name" value="PHP domain-like"/>
    <property type="match status" value="1"/>
</dbReference>
<dbReference type="GO" id="GO:0000105">
    <property type="term" value="P:L-histidine biosynthetic process"/>
    <property type="evidence" value="ECO:0007669"/>
    <property type="project" value="UniProtKB-UniRule"/>
</dbReference>
<comment type="pathway">
    <text evidence="1 8">Amino-acid biosynthesis; L-histidine biosynthesis; L-histidine from 5-phospho-alpha-D-ribose 1-diphosphate: step 8/9.</text>
</comment>
<proteinExistence type="inferred from homology"/>
<dbReference type="EC" id="3.1.3.15" evidence="3 8"/>
<dbReference type="AlphaFoldDB" id="G5IKC5"/>